<gene>
    <name evidence="1" type="ORF">NHE_0203</name>
</gene>
<dbReference type="Proteomes" id="UP000023755">
    <property type="component" value="Chromosome"/>
</dbReference>
<evidence type="ECO:0000313" key="2">
    <source>
        <dbReference type="Proteomes" id="UP000023755"/>
    </source>
</evidence>
<proteinExistence type="predicted"/>
<dbReference type="AlphaFoldDB" id="X5H387"/>
<keyword evidence="2" id="KW-1185">Reference proteome</keyword>
<dbReference type="HOGENOM" id="CLU_3219147_0_0_5"/>
<accession>X5H387</accession>
<sequence>MIVAQYQQSLYKNLLKSRLALNGIFFMNTGIIDELTLHRTLDSK</sequence>
<dbReference type="EMBL" id="CP007481">
    <property type="protein sequence ID" value="AHX11168.1"/>
    <property type="molecule type" value="Genomic_DNA"/>
</dbReference>
<protein>
    <submittedName>
        <fullName evidence="1">Uncharacterized protein</fullName>
    </submittedName>
</protein>
<dbReference type="KEGG" id="nhm:NHE_0203"/>
<reference evidence="1 2" key="1">
    <citation type="submission" date="2014-03" db="EMBL/GenBank/DDBJ databases">
        <title>Sequencing and Comparison of Genomes and Transcriptome Profiles of Human Ehrlichiosis Agents.</title>
        <authorList>
            <person name="Lin M."/>
            <person name="Daugherty S.C."/>
            <person name="Nagaraj S."/>
            <person name="Cheng Z."/>
            <person name="Xiong Q."/>
            <person name="Lin F.-Y."/>
            <person name="Sengamalay N."/>
            <person name="Ott S."/>
            <person name="Godinez A."/>
            <person name="Tallon L.J."/>
            <person name="Sadzewicz L."/>
            <person name="Fraser C.M."/>
            <person name="Dunning Hotopp J.C."/>
            <person name="Rikihisa Y."/>
        </authorList>
    </citation>
    <scope>NUCLEOTIDE SEQUENCE [LARGE SCALE GENOMIC DNA]</scope>
    <source>
        <strain evidence="1 2">Oregon</strain>
    </source>
</reference>
<name>X5H387_9RICK</name>
<organism evidence="1 2">
    <name type="scientific">Neorickettsia helminthoeca str. Oregon</name>
    <dbReference type="NCBI Taxonomy" id="1286528"/>
    <lineage>
        <taxon>Bacteria</taxon>
        <taxon>Pseudomonadati</taxon>
        <taxon>Pseudomonadota</taxon>
        <taxon>Alphaproteobacteria</taxon>
        <taxon>Rickettsiales</taxon>
        <taxon>Anaplasmataceae</taxon>
        <taxon>Neorickettsia</taxon>
    </lineage>
</organism>
<evidence type="ECO:0000313" key="1">
    <source>
        <dbReference type="EMBL" id="AHX11168.1"/>
    </source>
</evidence>